<keyword evidence="3" id="KW-1185">Reference proteome</keyword>
<dbReference type="EMBL" id="SSND01000001">
    <property type="protein sequence ID" value="THD85464.1"/>
    <property type="molecule type" value="Genomic_DNA"/>
</dbReference>
<accession>A0A4S3MTG1</accession>
<dbReference type="PRINTS" id="PR01988">
    <property type="entry name" value="EXPORTERBACE"/>
</dbReference>
<dbReference type="Proteomes" id="UP000309450">
    <property type="component" value="Unassembled WGS sequence"/>
</dbReference>
<dbReference type="OrthoDB" id="7704812at2"/>
<feature type="transmembrane region" description="Helical" evidence="1">
    <location>
        <begin position="137"/>
        <end position="157"/>
    </location>
</feature>
<dbReference type="GO" id="GO:0016020">
    <property type="term" value="C:membrane"/>
    <property type="evidence" value="ECO:0007669"/>
    <property type="project" value="InterPro"/>
</dbReference>
<dbReference type="RefSeq" id="WP_136393838.1">
    <property type="nucleotide sequence ID" value="NZ_SSND01000001.1"/>
</dbReference>
<sequence>MKAWQIFIHSLRQVIGNIGVALRVSAVPFAVLLVVGAGLGGLFLSAQMSSGATDASGMIWLALLVVFYVVVLMTVAVNWHRFVLMNEPVGWLPRFHGDRVVAYFLRGLIVSLVLLGIGLVLFLPVIFFGGAMGEPSALAVIVMIPIILLLATVGWRLSAAMPGAALEGGGGLADAWAATRGEWPTLLALTGIYFVASFVLSVIAAVLILIPVLGFLVQIAVNWLMMMVGLSVLTTLYGHYIEKRQLVA</sequence>
<evidence type="ECO:0000313" key="2">
    <source>
        <dbReference type="EMBL" id="THD85464.1"/>
    </source>
</evidence>
<feature type="transmembrane region" description="Helical" evidence="1">
    <location>
        <begin position="186"/>
        <end position="210"/>
    </location>
</feature>
<reference evidence="2 3" key="1">
    <citation type="submission" date="2019-04" db="EMBL/GenBank/DDBJ databases">
        <title>Draft genome sequence of Gemmobacter aestuarii sp. nov.</title>
        <authorList>
            <person name="Hameed A."/>
            <person name="Lin S.-Y."/>
            <person name="Shahina M."/>
            <person name="Lai W.-A."/>
            <person name="Young C.-C."/>
        </authorList>
    </citation>
    <scope>NUCLEOTIDE SEQUENCE [LARGE SCALE GENOMIC DNA]</scope>
    <source>
        <strain evidence="2 3">CC-PW-75</strain>
    </source>
</reference>
<dbReference type="InterPro" id="IPR022324">
    <property type="entry name" value="Bacilysin_exporter_BacE_put"/>
</dbReference>
<organism evidence="2 3">
    <name type="scientific">Aliigemmobacter aestuarii</name>
    <dbReference type="NCBI Taxonomy" id="1445661"/>
    <lineage>
        <taxon>Bacteria</taxon>
        <taxon>Pseudomonadati</taxon>
        <taxon>Pseudomonadota</taxon>
        <taxon>Alphaproteobacteria</taxon>
        <taxon>Rhodobacterales</taxon>
        <taxon>Paracoccaceae</taxon>
        <taxon>Aliigemmobacter</taxon>
    </lineage>
</organism>
<proteinExistence type="predicted"/>
<evidence type="ECO:0000313" key="3">
    <source>
        <dbReference type="Proteomes" id="UP000309450"/>
    </source>
</evidence>
<feature type="transmembrane region" description="Helical" evidence="1">
    <location>
        <begin position="58"/>
        <end position="79"/>
    </location>
</feature>
<evidence type="ECO:0000256" key="1">
    <source>
        <dbReference type="SAM" id="Phobius"/>
    </source>
</evidence>
<comment type="caution">
    <text evidence="2">The sequence shown here is derived from an EMBL/GenBank/DDBJ whole genome shotgun (WGS) entry which is preliminary data.</text>
</comment>
<gene>
    <name evidence="2" type="ORF">E7811_07135</name>
</gene>
<feature type="transmembrane region" description="Helical" evidence="1">
    <location>
        <begin position="216"/>
        <end position="237"/>
    </location>
</feature>
<keyword evidence="1" id="KW-0812">Transmembrane</keyword>
<keyword evidence="1" id="KW-1133">Transmembrane helix</keyword>
<feature type="transmembrane region" description="Helical" evidence="1">
    <location>
        <begin position="20"/>
        <end position="46"/>
    </location>
</feature>
<protein>
    <submittedName>
        <fullName evidence="2">Uncharacterized protein</fullName>
    </submittedName>
</protein>
<feature type="transmembrane region" description="Helical" evidence="1">
    <location>
        <begin position="100"/>
        <end position="131"/>
    </location>
</feature>
<keyword evidence="1" id="KW-0472">Membrane</keyword>
<dbReference type="AlphaFoldDB" id="A0A4S3MTG1"/>
<name>A0A4S3MTG1_9RHOB</name>